<keyword evidence="5" id="KW-1185">Reference proteome</keyword>
<evidence type="ECO:0000256" key="1">
    <source>
        <dbReference type="SAM" id="MobiDB-lite"/>
    </source>
</evidence>
<evidence type="ECO:0000256" key="3">
    <source>
        <dbReference type="SAM" id="SignalP"/>
    </source>
</evidence>
<keyword evidence="2" id="KW-0472">Membrane</keyword>
<comment type="caution">
    <text evidence="4">The sequence shown here is derived from an EMBL/GenBank/DDBJ whole genome shotgun (WGS) entry which is preliminary data.</text>
</comment>
<evidence type="ECO:0000256" key="2">
    <source>
        <dbReference type="SAM" id="Phobius"/>
    </source>
</evidence>
<sequence>MRFHSATLGLCALLSCVNADYFSEGWKPGQGVSTSEAPAPSFTPSHDQPGSSASPGASPVSSLLGSLLGSGPVASFLNSFGFNVTEKLGVVLSKQEFWDKRVTLITDDNYEEVVVKEPLTEDEERERVWFIVISVTSAKQEGLSKVVDEAFDAAFNESQIAGDLPHVRWGRIDYLNVTTITTKWAVWQAPYLVVLTDRGQSLRFLRPYQLRMKPEYILEFLRSNGWTAVQPWSTAYSPGGSREYIMEYIAVALTKVYNVTVMVPSWMLFIISGGLASFLIRFMHRGSVPSAPTQQPASVVKPAEAAGPAPTTPSSSQGSKRSGIKQRKGGKR</sequence>
<gene>
    <name evidence="4" type="ORF">HGRIS_010079</name>
</gene>
<feature type="compositionally biased region" description="Low complexity" evidence="1">
    <location>
        <begin position="302"/>
        <end position="319"/>
    </location>
</feature>
<dbReference type="PROSITE" id="PS51257">
    <property type="entry name" value="PROKAR_LIPOPROTEIN"/>
    <property type="match status" value="1"/>
</dbReference>
<feature type="chain" id="PRO_5046031644" description="Thioredoxin-like fold domain-containing protein" evidence="3">
    <location>
        <begin position="20"/>
        <end position="332"/>
    </location>
</feature>
<reference evidence="5" key="1">
    <citation type="submission" date="2024-06" db="EMBL/GenBank/DDBJ databases">
        <title>Multi-omics analyses provide insights into the biosynthesis of the anticancer antibiotic pleurotin in Hohenbuehelia grisea.</title>
        <authorList>
            <person name="Weaver J.A."/>
            <person name="Alberti F."/>
        </authorList>
    </citation>
    <scope>NUCLEOTIDE SEQUENCE [LARGE SCALE GENOMIC DNA]</scope>
    <source>
        <strain evidence="5">T-177</strain>
    </source>
</reference>
<evidence type="ECO:0008006" key="6">
    <source>
        <dbReference type="Google" id="ProtNLM"/>
    </source>
</evidence>
<feature type="signal peptide" evidence="3">
    <location>
        <begin position="1"/>
        <end position="19"/>
    </location>
</feature>
<proteinExistence type="predicted"/>
<organism evidence="4 5">
    <name type="scientific">Hohenbuehelia grisea</name>
    <dbReference type="NCBI Taxonomy" id="104357"/>
    <lineage>
        <taxon>Eukaryota</taxon>
        <taxon>Fungi</taxon>
        <taxon>Dikarya</taxon>
        <taxon>Basidiomycota</taxon>
        <taxon>Agaricomycotina</taxon>
        <taxon>Agaricomycetes</taxon>
        <taxon>Agaricomycetidae</taxon>
        <taxon>Agaricales</taxon>
        <taxon>Pleurotineae</taxon>
        <taxon>Pleurotaceae</taxon>
        <taxon>Hohenbuehelia</taxon>
    </lineage>
</organism>
<feature type="compositionally biased region" description="Basic residues" evidence="1">
    <location>
        <begin position="322"/>
        <end position="332"/>
    </location>
</feature>
<keyword evidence="2" id="KW-0812">Transmembrane</keyword>
<feature type="region of interest" description="Disordered" evidence="1">
    <location>
        <begin position="290"/>
        <end position="332"/>
    </location>
</feature>
<keyword evidence="2" id="KW-1133">Transmembrane helix</keyword>
<keyword evidence="3" id="KW-0732">Signal</keyword>
<evidence type="ECO:0000313" key="5">
    <source>
        <dbReference type="Proteomes" id="UP001556367"/>
    </source>
</evidence>
<dbReference type="Proteomes" id="UP001556367">
    <property type="component" value="Unassembled WGS sequence"/>
</dbReference>
<name>A0ABR3J362_9AGAR</name>
<accession>A0ABR3J362</accession>
<feature type="region of interest" description="Disordered" evidence="1">
    <location>
        <begin position="30"/>
        <end position="57"/>
    </location>
</feature>
<dbReference type="EMBL" id="JASNQZ010000012">
    <property type="protein sequence ID" value="KAL0950075.1"/>
    <property type="molecule type" value="Genomic_DNA"/>
</dbReference>
<feature type="transmembrane region" description="Helical" evidence="2">
    <location>
        <begin position="256"/>
        <end position="280"/>
    </location>
</feature>
<feature type="compositionally biased region" description="Polar residues" evidence="1">
    <location>
        <begin position="31"/>
        <end position="48"/>
    </location>
</feature>
<evidence type="ECO:0000313" key="4">
    <source>
        <dbReference type="EMBL" id="KAL0950075.1"/>
    </source>
</evidence>
<protein>
    <recommendedName>
        <fullName evidence="6">Thioredoxin-like fold domain-containing protein</fullName>
    </recommendedName>
</protein>